<protein>
    <recommendedName>
        <fullName evidence="3">WXG100 family type VII secretion target</fullName>
    </recommendedName>
</protein>
<evidence type="ECO:0008006" key="3">
    <source>
        <dbReference type="Google" id="ProtNLM"/>
    </source>
</evidence>
<proteinExistence type="predicted"/>
<dbReference type="Proteomes" id="UP000322244">
    <property type="component" value="Unassembled WGS sequence"/>
</dbReference>
<organism evidence="1 2">
    <name type="scientific">Antrihabitans cavernicola</name>
    <dbReference type="NCBI Taxonomy" id="2495913"/>
    <lineage>
        <taxon>Bacteria</taxon>
        <taxon>Bacillati</taxon>
        <taxon>Actinomycetota</taxon>
        <taxon>Actinomycetes</taxon>
        <taxon>Mycobacteriales</taxon>
        <taxon>Nocardiaceae</taxon>
        <taxon>Antrihabitans</taxon>
    </lineage>
</organism>
<dbReference type="RefSeq" id="WP_149428299.1">
    <property type="nucleotide sequence ID" value="NZ_VLNY01000001.1"/>
</dbReference>
<dbReference type="OrthoDB" id="4578148at2"/>
<name>A0A5A7SG22_9NOCA</name>
<evidence type="ECO:0000313" key="1">
    <source>
        <dbReference type="EMBL" id="KAA0024524.1"/>
    </source>
</evidence>
<evidence type="ECO:0000313" key="2">
    <source>
        <dbReference type="Proteomes" id="UP000322244"/>
    </source>
</evidence>
<reference evidence="1 2" key="1">
    <citation type="submission" date="2019-07" db="EMBL/GenBank/DDBJ databases">
        <title>Rhodococcus cavernicolus sp. nov., isolated from a cave.</title>
        <authorList>
            <person name="Lee S.D."/>
        </authorList>
    </citation>
    <scope>NUCLEOTIDE SEQUENCE [LARGE SCALE GENOMIC DNA]</scope>
    <source>
        <strain evidence="1 2">C1-24</strain>
    </source>
</reference>
<keyword evidence="2" id="KW-1185">Reference proteome</keyword>
<dbReference type="AlphaFoldDB" id="A0A5A7SG22"/>
<accession>A0A5A7SG22</accession>
<comment type="caution">
    <text evidence="1">The sequence shown here is derived from an EMBL/GenBank/DDBJ whole genome shotgun (WGS) entry which is preliminary data.</text>
</comment>
<dbReference type="EMBL" id="VLNY01000001">
    <property type="protein sequence ID" value="KAA0024524.1"/>
    <property type="molecule type" value="Genomic_DNA"/>
</dbReference>
<sequence>MSTSWVGGDIVGLQAMALTMSGAPEKMKDIVRILGARSDKLAADAGWSGGAADEFRKKWSMNSIQVGALAESVAAVGAIVGTLGNNLAEVEANLYNAADAARSNGVPIGPRGEPLPIVTSGTPGDSAAATLREEQAKYVAIYNEAMHLADGLRLKAGDDLSAVFGKIDSHPDNDEGPSVDKWTTVGSYITGLYSVPANENLKAEGTLPASIDDAENTFRDARRHLDAAKADYAERGMRLPAANDARLAHIAAHQNLVNLRESLAAAEAGKGEGPGARLFATKFDDLLTKSPTGAMYSAAMPESLKFMKEIPVLDVVASAVGAEFQSHDDMEKGWSPEHARAANYSSGAVGVITGAAIGAEAATGLTEGGPVLLPAAGAGLAAVYVGEFSNALWHEHWQQDLGEHGGTQGIVAGVGNATATAGKNSLETITDVGKAIWGAMTKK</sequence>
<gene>
    <name evidence="1" type="ORF">FOY51_00735</name>
</gene>